<feature type="domain" description="TaqI-like C-terminal specificity" evidence="9">
    <location>
        <begin position="779"/>
        <end position="899"/>
    </location>
</feature>
<dbReference type="PANTHER" id="PTHR33841:SF1">
    <property type="entry name" value="DNA METHYLTRANSFERASE A"/>
    <property type="match status" value="1"/>
</dbReference>
<dbReference type="InterPro" id="IPR029063">
    <property type="entry name" value="SAM-dependent_MTases_sf"/>
</dbReference>
<dbReference type="SUPFAM" id="SSF53335">
    <property type="entry name" value="S-adenosyl-L-methionine-dependent methyltransferases"/>
    <property type="match status" value="1"/>
</dbReference>
<keyword evidence="11" id="KW-0540">Nuclease</keyword>
<feature type="domain" description="Type II methyltransferase M.TaqI-like" evidence="8">
    <location>
        <begin position="499"/>
        <end position="658"/>
    </location>
</feature>
<evidence type="ECO:0000256" key="5">
    <source>
        <dbReference type="ARBA" id="ARBA00022747"/>
    </source>
</evidence>
<keyword evidence="3" id="KW-0808">Transferase</keyword>
<dbReference type="RefSeq" id="WP_099438173.1">
    <property type="nucleotide sequence ID" value="NZ_CP024091.1"/>
</dbReference>
<evidence type="ECO:0000259" key="10">
    <source>
        <dbReference type="Pfam" id="PF20464"/>
    </source>
</evidence>
<keyword evidence="5" id="KW-0680">Restriction system</keyword>
<evidence type="ECO:0000256" key="4">
    <source>
        <dbReference type="ARBA" id="ARBA00022691"/>
    </source>
</evidence>
<gene>
    <name evidence="11" type="ORF">CPT03_06995</name>
</gene>
<evidence type="ECO:0000313" key="12">
    <source>
        <dbReference type="Proteomes" id="UP000223749"/>
    </source>
</evidence>
<dbReference type="KEGG" id="pgs:CPT03_06995"/>
<dbReference type="InterPro" id="IPR050953">
    <property type="entry name" value="N4_N6_ade-DNA_methylase"/>
</dbReference>
<dbReference type="Proteomes" id="UP000223749">
    <property type="component" value="Chromosome"/>
</dbReference>
<feature type="domain" description="MmeI-like N-terminal" evidence="10">
    <location>
        <begin position="37"/>
        <end position="166"/>
    </location>
</feature>
<dbReference type="AlphaFoldDB" id="A0A2D1U3R0"/>
<name>A0A2D1U3R0_9SPHI</name>
<organism evidence="11 12">
    <name type="scientific">Pedobacter ginsengisoli</name>
    <dbReference type="NCBI Taxonomy" id="363852"/>
    <lineage>
        <taxon>Bacteria</taxon>
        <taxon>Pseudomonadati</taxon>
        <taxon>Bacteroidota</taxon>
        <taxon>Sphingobacteriia</taxon>
        <taxon>Sphingobacteriales</taxon>
        <taxon>Sphingobacteriaceae</taxon>
        <taxon>Pedobacter</taxon>
    </lineage>
</organism>
<evidence type="ECO:0000313" key="11">
    <source>
        <dbReference type="EMBL" id="ATP56231.1"/>
    </source>
</evidence>
<sequence>MPLFQNSVIRKQLQDQDKTKLNLQWKVFKNHFQNLDIQNNIRNSKEEQYQGEFLIDLFVNVFGYIKNPNPNYTLTTEHKNVKDSKKADGAILVNDKVRAVIELKGTNTTDLGKIEVQAFGYKNNQPDCVYVITSNFEKLRFYIDNATEFLEFNLFRLTEKEFELLYLCLAYDNINKDIPKKLKEQSATEEKNITKYLYTDYSLFKRELHQNLVALNPSFDALELFQKSQKLLDRFLFIFFAEDRNLLPTNLIFRINKEWRQLQEMRVNISLYDRYKTYFHDLNQGAKVVLPAFSQTAAHEKEEHQIFAYNGGLFHPDDILDAINIDDELLFSHTQKLSKYDFASEIDVNILGHIFENSLNELDEIKAQLEGTLIEKASTKRKKDGIFYTPKYITKYIVDNTIGKMCTSKKAEFKIIEEDYFTDKKRNIITKKPLFEKLTNYRNWLLQVTICDPACGSGAFLNEALDFLIAEHRYIDELQAKLLGEALVLSDIEKSILENNLFGVDLNEESVEIAKLSLWLRTAKPNRKLNDLNNNIKCGNSLIDDVAIAGEKAFNWQTAFPKIFANGGFDVIIGNPPYGAFITKKEQNFYTKNYNTASYKLDTYAIFIEKGIGITKLNGKLGYIIPYTFLSIQQHRKLREFILGFNIETLVDLPTKVFESADLDTVILLMTKNIPTQIIKSGKIQNQEVVISNEIGLTDILNNQDLQINLNNSSVDITLINKIKDLSFTLNDFCEISQGYIPYRRSDLIKNFGEFEGNRIVDGRLWHSFEKKGDEWKQEIQGQDIGRYTYKESFQYVKYGSHIASYVNPKFFNSSRIIIMEITRGNKYKLSSVYLEKEFYNTPSIINIISRDNSLDLKSILPLINSRLMTWFHLKVNPKANAETSIPKILVGDVRNLPIAKNVISYNIPLAEKADLMLLLNRELQEQSQKFQRILQRKFDLEALPKKLQDWYLLPYADFIKELGKQKIKLTLSQEAEWEDYFTKEAHKLVATKAEINQTDKEIDAMVYKLYDLTDEEIGIVENSMNN</sequence>
<dbReference type="InterPro" id="IPR002052">
    <property type="entry name" value="DNA_methylase_N6_adenine_CS"/>
</dbReference>
<keyword evidence="4" id="KW-0949">S-adenosyl-L-methionine</keyword>
<dbReference type="GO" id="GO:0032259">
    <property type="term" value="P:methylation"/>
    <property type="evidence" value="ECO:0007669"/>
    <property type="project" value="UniProtKB-KW"/>
</dbReference>
<keyword evidence="11" id="KW-0378">Hydrolase</keyword>
<keyword evidence="11" id="KW-0255">Endonuclease</keyword>
<keyword evidence="6" id="KW-0238">DNA-binding</keyword>
<reference evidence="11 12" key="1">
    <citation type="submission" date="2017-10" db="EMBL/GenBank/DDBJ databases">
        <title>Whole genome of Pedobacter ginsengisoli T01R-27 isolated from tomato rhizosphere.</title>
        <authorList>
            <person name="Weon H.-Y."/>
            <person name="Lee S.A."/>
            <person name="Sang M.K."/>
            <person name="Song J."/>
        </authorList>
    </citation>
    <scope>NUCLEOTIDE SEQUENCE [LARGE SCALE GENOMIC DNA]</scope>
    <source>
        <strain evidence="11 12">T01R-27</strain>
    </source>
</reference>
<dbReference type="Pfam" id="PF20464">
    <property type="entry name" value="MmeI_N"/>
    <property type="match status" value="1"/>
</dbReference>
<evidence type="ECO:0000256" key="6">
    <source>
        <dbReference type="ARBA" id="ARBA00023125"/>
    </source>
</evidence>
<dbReference type="EC" id="2.1.1.72" evidence="1"/>
<dbReference type="EMBL" id="CP024091">
    <property type="protein sequence ID" value="ATP56231.1"/>
    <property type="molecule type" value="Genomic_DNA"/>
</dbReference>
<dbReference type="PANTHER" id="PTHR33841">
    <property type="entry name" value="DNA METHYLTRANSFERASE YEEA-RELATED"/>
    <property type="match status" value="1"/>
</dbReference>
<dbReference type="Pfam" id="PF07669">
    <property type="entry name" value="Eco57I"/>
    <property type="match status" value="1"/>
</dbReference>
<keyword evidence="12" id="KW-1185">Reference proteome</keyword>
<dbReference type="InterPro" id="IPR011639">
    <property type="entry name" value="MethylTrfase_TaqI-like_dom"/>
</dbReference>
<dbReference type="PRINTS" id="PR00507">
    <property type="entry name" value="N12N6MTFRASE"/>
</dbReference>
<dbReference type="Gene3D" id="3.40.50.150">
    <property type="entry name" value="Vaccinia Virus protein VP39"/>
    <property type="match status" value="1"/>
</dbReference>
<accession>A0A2D1U3R0</accession>
<evidence type="ECO:0000256" key="7">
    <source>
        <dbReference type="ARBA" id="ARBA00047942"/>
    </source>
</evidence>
<evidence type="ECO:0000256" key="1">
    <source>
        <dbReference type="ARBA" id="ARBA00011900"/>
    </source>
</evidence>
<evidence type="ECO:0000256" key="2">
    <source>
        <dbReference type="ARBA" id="ARBA00022603"/>
    </source>
</evidence>
<dbReference type="InterPro" id="IPR046817">
    <property type="entry name" value="MmeI_N"/>
</dbReference>
<dbReference type="GO" id="GO:0004519">
    <property type="term" value="F:endonuclease activity"/>
    <property type="evidence" value="ECO:0007669"/>
    <property type="project" value="UniProtKB-KW"/>
</dbReference>
<evidence type="ECO:0000259" key="9">
    <source>
        <dbReference type="Pfam" id="PF12950"/>
    </source>
</evidence>
<dbReference type="GO" id="GO:0003677">
    <property type="term" value="F:DNA binding"/>
    <property type="evidence" value="ECO:0007669"/>
    <property type="project" value="UniProtKB-KW"/>
</dbReference>
<evidence type="ECO:0000259" key="8">
    <source>
        <dbReference type="Pfam" id="PF07669"/>
    </source>
</evidence>
<proteinExistence type="predicted"/>
<dbReference type="PROSITE" id="PS00092">
    <property type="entry name" value="N6_MTASE"/>
    <property type="match status" value="1"/>
</dbReference>
<dbReference type="GO" id="GO:0009007">
    <property type="term" value="F:site-specific DNA-methyltransferase (adenine-specific) activity"/>
    <property type="evidence" value="ECO:0007669"/>
    <property type="project" value="UniProtKB-EC"/>
</dbReference>
<dbReference type="OrthoDB" id="32195at2"/>
<comment type="catalytic activity">
    <reaction evidence="7">
        <text>a 2'-deoxyadenosine in DNA + S-adenosyl-L-methionine = an N(6)-methyl-2'-deoxyadenosine in DNA + S-adenosyl-L-homocysteine + H(+)</text>
        <dbReference type="Rhea" id="RHEA:15197"/>
        <dbReference type="Rhea" id="RHEA-COMP:12418"/>
        <dbReference type="Rhea" id="RHEA-COMP:12419"/>
        <dbReference type="ChEBI" id="CHEBI:15378"/>
        <dbReference type="ChEBI" id="CHEBI:57856"/>
        <dbReference type="ChEBI" id="CHEBI:59789"/>
        <dbReference type="ChEBI" id="CHEBI:90615"/>
        <dbReference type="ChEBI" id="CHEBI:90616"/>
        <dbReference type="EC" id="2.1.1.72"/>
    </reaction>
</comment>
<dbReference type="Pfam" id="PF12950">
    <property type="entry name" value="TaqI_C"/>
    <property type="match status" value="1"/>
</dbReference>
<evidence type="ECO:0000256" key="3">
    <source>
        <dbReference type="ARBA" id="ARBA00022679"/>
    </source>
</evidence>
<dbReference type="GO" id="GO:0009307">
    <property type="term" value="P:DNA restriction-modification system"/>
    <property type="evidence" value="ECO:0007669"/>
    <property type="project" value="UniProtKB-KW"/>
</dbReference>
<keyword evidence="2" id="KW-0489">Methyltransferase</keyword>
<protein>
    <recommendedName>
        <fullName evidence="1">site-specific DNA-methyltransferase (adenine-specific)</fullName>
        <ecNumber evidence="1">2.1.1.72</ecNumber>
    </recommendedName>
</protein>
<dbReference type="InterPro" id="IPR025931">
    <property type="entry name" value="TaqI_C"/>
</dbReference>
<dbReference type="REBASE" id="223781">
    <property type="entry name" value="Pgi27ORF6995P"/>
</dbReference>